<dbReference type="Pfam" id="PF00560">
    <property type="entry name" value="LRR_1"/>
    <property type="match status" value="5"/>
</dbReference>
<comment type="subcellular location">
    <subcellularLocation>
        <location evidence="1">Cell membrane</location>
    </subcellularLocation>
</comment>
<evidence type="ECO:0000256" key="7">
    <source>
        <dbReference type="ARBA" id="ARBA00022741"/>
    </source>
</evidence>
<dbReference type="EMBL" id="CM029039">
    <property type="protein sequence ID" value="KAG2642437.1"/>
    <property type="molecule type" value="Genomic_DNA"/>
</dbReference>
<comment type="caution">
    <text evidence="14">The sequence shown here is derived from an EMBL/GenBank/DDBJ whole genome shotgun (WGS) entry which is preliminary data.</text>
</comment>
<dbReference type="SUPFAM" id="SSF52058">
    <property type="entry name" value="L domain-like"/>
    <property type="match status" value="2"/>
</dbReference>
<keyword evidence="6" id="KW-0677">Repeat</keyword>
<keyword evidence="5" id="KW-0732">Signal</keyword>
<evidence type="ECO:0000256" key="11">
    <source>
        <dbReference type="ARBA" id="ARBA00023180"/>
    </source>
</evidence>
<keyword evidence="13" id="KW-0812">Transmembrane</keyword>
<evidence type="ECO:0000256" key="6">
    <source>
        <dbReference type="ARBA" id="ARBA00022737"/>
    </source>
</evidence>
<dbReference type="AlphaFoldDB" id="A0A8T0W730"/>
<dbReference type="SUPFAM" id="SSF52047">
    <property type="entry name" value="RNI-like"/>
    <property type="match status" value="1"/>
</dbReference>
<dbReference type="Pfam" id="PF13855">
    <property type="entry name" value="LRR_8"/>
    <property type="match status" value="1"/>
</dbReference>
<dbReference type="PANTHER" id="PTHR48056">
    <property type="entry name" value="LRR RECEPTOR-LIKE SERINE/THREONINE-PROTEIN KINASE-RELATED"/>
    <property type="match status" value="1"/>
</dbReference>
<organism evidence="14 15">
    <name type="scientific">Panicum virgatum</name>
    <name type="common">Blackwell switchgrass</name>
    <dbReference type="NCBI Taxonomy" id="38727"/>
    <lineage>
        <taxon>Eukaryota</taxon>
        <taxon>Viridiplantae</taxon>
        <taxon>Streptophyta</taxon>
        <taxon>Embryophyta</taxon>
        <taxon>Tracheophyta</taxon>
        <taxon>Spermatophyta</taxon>
        <taxon>Magnoliopsida</taxon>
        <taxon>Liliopsida</taxon>
        <taxon>Poales</taxon>
        <taxon>Poaceae</taxon>
        <taxon>PACMAD clade</taxon>
        <taxon>Panicoideae</taxon>
        <taxon>Panicodae</taxon>
        <taxon>Paniceae</taxon>
        <taxon>Panicinae</taxon>
        <taxon>Panicum</taxon>
        <taxon>Panicum sect. Hiantes</taxon>
    </lineage>
</organism>
<keyword evidence="3" id="KW-1003">Cell membrane</keyword>
<dbReference type="GO" id="GO:0005886">
    <property type="term" value="C:plasma membrane"/>
    <property type="evidence" value="ECO:0007669"/>
    <property type="project" value="UniProtKB-SubCell"/>
</dbReference>
<comment type="similarity">
    <text evidence="2">Belongs to the RLP family.</text>
</comment>
<protein>
    <submittedName>
        <fullName evidence="14">Uncharacterized protein</fullName>
    </submittedName>
</protein>
<dbReference type="SMART" id="SM00369">
    <property type="entry name" value="LRR_TYP"/>
    <property type="match status" value="5"/>
</dbReference>
<evidence type="ECO:0000256" key="10">
    <source>
        <dbReference type="ARBA" id="ARBA00023170"/>
    </source>
</evidence>
<keyword evidence="4" id="KW-0433">Leucine-rich repeat</keyword>
<feature type="region of interest" description="Disordered" evidence="12">
    <location>
        <begin position="750"/>
        <end position="775"/>
    </location>
</feature>
<dbReference type="Pfam" id="PF13516">
    <property type="entry name" value="LRR_6"/>
    <property type="match status" value="1"/>
</dbReference>
<proteinExistence type="inferred from homology"/>
<keyword evidence="7" id="KW-0547">Nucleotide-binding</keyword>
<dbReference type="FunFam" id="3.80.10.10:FF:000041">
    <property type="entry name" value="LRR receptor-like serine/threonine-protein kinase ERECTA"/>
    <property type="match status" value="1"/>
</dbReference>
<evidence type="ECO:0000313" key="14">
    <source>
        <dbReference type="EMBL" id="KAG2642437.1"/>
    </source>
</evidence>
<reference evidence="14" key="1">
    <citation type="submission" date="2020-05" db="EMBL/GenBank/DDBJ databases">
        <title>WGS assembly of Panicum virgatum.</title>
        <authorList>
            <person name="Lovell J.T."/>
            <person name="Jenkins J."/>
            <person name="Shu S."/>
            <person name="Juenger T.E."/>
            <person name="Schmutz J."/>
        </authorList>
    </citation>
    <scope>NUCLEOTIDE SEQUENCE</scope>
    <source>
        <strain evidence="14">AP13</strain>
    </source>
</reference>
<dbReference type="GO" id="GO:0005524">
    <property type="term" value="F:ATP binding"/>
    <property type="evidence" value="ECO:0007669"/>
    <property type="project" value="UniProtKB-KW"/>
</dbReference>
<dbReference type="Proteomes" id="UP000823388">
    <property type="component" value="Chromosome 2K"/>
</dbReference>
<evidence type="ECO:0000256" key="2">
    <source>
        <dbReference type="ARBA" id="ARBA00009592"/>
    </source>
</evidence>
<accession>A0A8T0W730</accession>
<evidence type="ECO:0000256" key="4">
    <source>
        <dbReference type="ARBA" id="ARBA00022614"/>
    </source>
</evidence>
<evidence type="ECO:0000313" key="15">
    <source>
        <dbReference type="Proteomes" id="UP000823388"/>
    </source>
</evidence>
<dbReference type="FunFam" id="3.80.10.10:FF:000213">
    <property type="entry name" value="Tyrosine-sulfated glycopeptide receptor 1"/>
    <property type="match status" value="1"/>
</dbReference>
<keyword evidence="9 13" id="KW-0472">Membrane</keyword>
<keyword evidence="10" id="KW-0675">Receptor</keyword>
<evidence type="ECO:0000256" key="1">
    <source>
        <dbReference type="ARBA" id="ARBA00004236"/>
    </source>
</evidence>
<dbReference type="Gene3D" id="3.80.10.10">
    <property type="entry name" value="Ribonuclease Inhibitor"/>
    <property type="match status" value="4"/>
</dbReference>
<dbReference type="PANTHER" id="PTHR48056:SF81">
    <property type="entry name" value="RECEPTOR PROTEIN-TYROSINE KINASE CEPR1"/>
    <property type="match status" value="1"/>
</dbReference>
<dbReference type="InterPro" id="IPR032675">
    <property type="entry name" value="LRR_dom_sf"/>
</dbReference>
<dbReference type="InterPro" id="IPR050647">
    <property type="entry name" value="Plant_LRR-RLKs"/>
</dbReference>
<keyword evidence="15" id="KW-1185">Reference proteome</keyword>
<gene>
    <name evidence="14" type="ORF">PVAP13_2KG278100</name>
</gene>
<feature type="transmembrane region" description="Helical" evidence="13">
    <location>
        <begin position="782"/>
        <end position="804"/>
    </location>
</feature>
<evidence type="ECO:0000256" key="3">
    <source>
        <dbReference type="ARBA" id="ARBA00022475"/>
    </source>
</evidence>
<evidence type="ECO:0000256" key="9">
    <source>
        <dbReference type="ARBA" id="ARBA00023136"/>
    </source>
</evidence>
<dbReference type="PRINTS" id="PR00019">
    <property type="entry name" value="LEURICHRPT"/>
</dbReference>
<dbReference type="PROSITE" id="PS51450">
    <property type="entry name" value="LRR"/>
    <property type="match status" value="2"/>
</dbReference>
<dbReference type="InterPro" id="IPR003591">
    <property type="entry name" value="Leu-rich_rpt_typical-subtyp"/>
</dbReference>
<keyword evidence="8" id="KW-0067">ATP-binding</keyword>
<evidence type="ECO:0000256" key="5">
    <source>
        <dbReference type="ARBA" id="ARBA00022729"/>
    </source>
</evidence>
<evidence type="ECO:0000256" key="12">
    <source>
        <dbReference type="SAM" id="MobiDB-lite"/>
    </source>
</evidence>
<name>A0A8T0W730_PANVG</name>
<keyword evidence="13" id="KW-1133">Transmembrane helix</keyword>
<evidence type="ECO:0000256" key="13">
    <source>
        <dbReference type="SAM" id="Phobius"/>
    </source>
</evidence>
<keyword evidence="11" id="KW-0325">Glycoprotein</keyword>
<sequence length="815" mass="90604">MRLRMVKTKQRLASPHHLNHYKSSSWCCGPVVLWRHCDYGLSNTMVYKTIRFVASKYSVALQNQNFNSTAFSAFPELQFLHFSKNYAIFQSWDGLAGLSKLRHLDLSYNCLQNISDQEPLGKLVSLEILHLEFTDMVGTLPASALDNLKYLQEVDLSTNQLLDGNLPASLFTLSSIEHLNVSDNLLEGNFPMSPGLNLSSSFRSLNFSMNNLSGNFSFLWLRNLTNLERIDLSGNVRLAVGVNFPGWTPPFQLKELVLSRCDIDKKFFAEPHFLRIQNYLEVLGLSNNNLSGSFPSWLFTQKPTLLYLNLGNNLLSWSLDQIVHSRTSIQAISLSQNRISGHLPANISSIFPNTTFLDFSGNSISGRIPSHLCNISSLEYLNLSNNNLSGELPSCLFSDHPMLKTLKVSNNKLSGPILGGKSHLSIKWELYLDGNNFEGELPRYLKGRFESMGTLDFHGNKLSDPSICSLGVWLLDISNNISGSLPNCSQPIPLNFLNMSRNRFSGDIATSTMLSNAGITALDLSYNQFTGNIDWVHNLESVRYLQLGRNKFESQIPRDLCKLEYLRIIDLSHNRLSGSLPPCIGDLPFQGKSSDQPYWDLRCLRVFHHPAFSYTSCYEQSGFSFGTKWNLYNYRRDFSDRFFGFDLSENMLSGEIPPELGHLSSLKALNLSPNLFAGPIPAALANMSEIESLDLSHNQLSRAIPSELSRLSALAVFSVAYNDLSGCVSDAVKLGSFDARSYEGNRDLEVASRETGECTSGSGPDAPPPAGGSAGEEAGDPVLYAVSAASFVLSLWVTVGFIFCHPFGQRVILKL</sequence>
<dbReference type="InterPro" id="IPR001611">
    <property type="entry name" value="Leu-rich_rpt"/>
</dbReference>
<evidence type="ECO:0000256" key="8">
    <source>
        <dbReference type="ARBA" id="ARBA00022840"/>
    </source>
</evidence>